<feature type="domain" description="Ig-like" evidence="11">
    <location>
        <begin position="44"/>
        <end position="128"/>
    </location>
</feature>
<dbReference type="InterPro" id="IPR003599">
    <property type="entry name" value="Ig_sub"/>
</dbReference>
<keyword evidence="7" id="KW-0393">Immunoglobulin domain</keyword>
<evidence type="ECO:0000256" key="6">
    <source>
        <dbReference type="ARBA" id="ARBA00023180"/>
    </source>
</evidence>
<evidence type="ECO:0000256" key="7">
    <source>
        <dbReference type="ARBA" id="ARBA00023319"/>
    </source>
</evidence>
<evidence type="ECO:0000313" key="13">
    <source>
        <dbReference type="EMBL" id="KAJ6222763.1"/>
    </source>
</evidence>
<dbReference type="PANTHER" id="PTHR44170:SF54">
    <property type="entry name" value="FI24025P1"/>
    <property type="match status" value="1"/>
</dbReference>
<evidence type="ECO:0000313" key="14">
    <source>
        <dbReference type="Proteomes" id="UP001142055"/>
    </source>
</evidence>
<name>A0A9Q0MCV5_BLOTA</name>
<feature type="chain" id="PRO_5040364598" evidence="10">
    <location>
        <begin position="24"/>
        <end position="1023"/>
    </location>
</feature>
<dbReference type="Proteomes" id="UP001142055">
    <property type="component" value="Chromosome 1"/>
</dbReference>
<comment type="caution">
    <text evidence="13">The sequence shown here is derived from an EMBL/GenBank/DDBJ whole genome shotgun (WGS) entry which is preliminary data.</text>
</comment>
<dbReference type="OMA" id="KQTSDMC"/>
<dbReference type="GO" id="GO:0005886">
    <property type="term" value="C:plasma membrane"/>
    <property type="evidence" value="ECO:0007669"/>
    <property type="project" value="UniProtKB-SubCell"/>
</dbReference>
<dbReference type="AlphaFoldDB" id="A0A9Q0MCV5"/>
<feature type="domain" description="Ig-like" evidence="11">
    <location>
        <begin position="335"/>
        <end position="428"/>
    </location>
</feature>
<dbReference type="InterPro" id="IPR003961">
    <property type="entry name" value="FN3_dom"/>
</dbReference>
<dbReference type="SUPFAM" id="SSF48726">
    <property type="entry name" value="Immunoglobulin"/>
    <property type="match status" value="3"/>
</dbReference>
<evidence type="ECO:0000256" key="1">
    <source>
        <dbReference type="ARBA" id="ARBA00004236"/>
    </source>
</evidence>
<keyword evidence="3" id="KW-0677">Repeat</keyword>
<dbReference type="SMART" id="SM00060">
    <property type="entry name" value="FN3"/>
    <property type="match status" value="2"/>
</dbReference>
<feature type="domain" description="Fibronectin type-III" evidence="12">
    <location>
        <begin position="642"/>
        <end position="736"/>
    </location>
</feature>
<proteinExistence type="predicted"/>
<dbReference type="Pfam" id="PF00041">
    <property type="entry name" value="fn3"/>
    <property type="match status" value="2"/>
</dbReference>
<reference evidence="13" key="1">
    <citation type="submission" date="2022-12" db="EMBL/GenBank/DDBJ databases">
        <title>Genome assemblies of Blomia tropicalis.</title>
        <authorList>
            <person name="Cui Y."/>
        </authorList>
    </citation>
    <scope>NUCLEOTIDE SEQUENCE</scope>
    <source>
        <tissue evidence="13">Adult mites</tissue>
    </source>
</reference>
<feature type="transmembrane region" description="Helical" evidence="9">
    <location>
        <begin position="768"/>
        <end position="791"/>
    </location>
</feature>
<keyword evidence="9" id="KW-0812">Transmembrane</keyword>
<feature type="region of interest" description="Disordered" evidence="8">
    <location>
        <begin position="909"/>
        <end position="929"/>
    </location>
</feature>
<evidence type="ECO:0000256" key="10">
    <source>
        <dbReference type="SAM" id="SignalP"/>
    </source>
</evidence>
<dbReference type="SMART" id="SM00408">
    <property type="entry name" value="IGc2"/>
    <property type="match status" value="4"/>
</dbReference>
<dbReference type="InterPro" id="IPR036179">
    <property type="entry name" value="Ig-like_dom_sf"/>
</dbReference>
<evidence type="ECO:0000256" key="4">
    <source>
        <dbReference type="ARBA" id="ARBA00023136"/>
    </source>
</evidence>
<dbReference type="FunFam" id="2.60.40.10:FF:000005">
    <property type="entry name" value="Neuronal cell adhesion molecule"/>
    <property type="match status" value="1"/>
</dbReference>
<gene>
    <name evidence="13" type="ORF">RDWZM_001308</name>
</gene>
<keyword evidence="10" id="KW-0732">Signal</keyword>
<feature type="compositionally biased region" description="Low complexity" evidence="8">
    <location>
        <begin position="447"/>
        <end position="462"/>
    </location>
</feature>
<sequence length="1023" mass="113858">MIKCTHFYVFLLLCSVTVCLVECANEHSLLRLNSEPVSQLSRADGSRVQFKCSASPPQATIKWLRNGVVMKAEQEPEWIKMHSNKLVLKLQRSSHGNTSELLSGLPFTPPPNETYQCLAELNGQVIVSQPAKLIIAQLNSFEHQSNHTLIVVAGNTAVIPCQLPYSMPAAISEFEFNNITIARSYDRYRLVPSGSLQIFNAKPSDSGAYRCVAHNPFLQEKVYADYFVILKVIKPRHAQMADKLQLHFVVSPKETTGVILGQNITIECVASGHPTPKIIWSKVHGDLPKSRSMVDGGNLHITTLEKDDEGIYTCTASNSKSTITTNTNLEIFEIPQIGNNDPYEEVFIDEGQDYDLLCEANGTPKPFITWLHNGFEIDLNEVPRDTYVFTPGSPTIKIVKASQNLHGGIYQCFATNTLGSTYSIKIVNVRSPIDTTSNGNSNRVDPSSSSSSSSSSTQTSASVYRGGNAKHRNVHEHKLSRESSEKGNVFIDHDRDLDESAAHEEANGNHHHHHHHHNNHKGQNKKGKHSKNAKLIPPHNPIVNKINDDSVMVRWTVPKNSGVPISFFKLQYQQRGNTNGEVITIDEDIPAHIFAYQVGGLMGNTKYRFRIAAVYVNDDNAKSGWTKFSFPKNPSIGKPSLPPTIMGATAQSSNEISLHWELLNIDSTPIDGFFIYYRASDSAGEYLKVTAPGSDIRQHNIAHLSPGMTYELKMRCFNPSGTSDFSNIYTVKTLPSKEVTTVEPKEDIAELPPTRVDPSILFNLDQNLILILILAIGAFFSVLVCCVICLIRCKNQVPASKVIKKNEKPIKSTSPSDYYFNNTNMYDRRTNGHLGSSNGVSASRNSLRQTSNNETEANESKPLNMRINPLQNEMSSLNRRNSFRNSMSSSMHHLYTGNGKPFDYHNPHQQEATSTTSTLTPIMSNGTTIQPTTATIDRKRMMKSCVDSYLDYPRLNHPSTSFTRLNGTLERKRRSRTDLNTLDRTSYLRHISTTDIDRQTNGTAGSYMPPATNGPIVIMQSSC</sequence>
<evidence type="ECO:0000259" key="12">
    <source>
        <dbReference type="PROSITE" id="PS50853"/>
    </source>
</evidence>
<dbReference type="InterPro" id="IPR036116">
    <property type="entry name" value="FN3_sf"/>
</dbReference>
<keyword evidence="6" id="KW-0325">Glycoprotein</keyword>
<dbReference type="InterPro" id="IPR013783">
    <property type="entry name" value="Ig-like_fold"/>
</dbReference>
<feature type="domain" description="Ig-like" evidence="11">
    <location>
        <begin position="235"/>
        <end position="330"/>
    </location>
</feature>
<feature type="region of interest" description="Disordered" evidence="8">
    <location>
        <begin position="829"/>
        <end position="862"/>
    </location>
</feature>
<feature type="signal peptide" evidence="10">
    <location>
        <begin position="1"/>
        <end position="23"/>
    </location>
</feature>
<evidence type="ECO:0000256" key="9">
    <source>
        <dbReference type="SAM" id="Phobius"/>
    </source>
</evidence>
<accession>A0A9Q0MCV5</accession>
<protein>
    <submittedName>
        <fullName evidence="13">Uncharacterized protein</fullName>
    </submittedName>
</protein>
<comment type="subcellular location">
    <subcellularLocation>
        <location evidence="1">Cell membrane</location>
    </subcellularLocation>
</comment>
<keyword evidence="14" id="KW-1185">Reference proteome</keyword>
<keyword evidence="5" id="KW-1015">Disulfide bond</keyword>
<evidence type="ECO:0000256" key="3">
    <source>
        <dbReference type="ARBA" id="ARBA00022737"/>
    </source>
</evidence>
<dbReference type="PROSITE" id="PS50853">
    <property type="entry name" value="FN3"/>
    <property type="match status" value="2"/>
</dbReference>
<dbReference type="InterPro" id="IPR003598">
    <property type="entry name" value="Ig_sub2"/>
</dbReference>
<feature type="domain" description="Fibronectin type-III" evidence="12">
    <location>
        <begin position="537"/>
        <end position="633"/>
    </location>
</feature>
<dbReference type="PANTHER" id="PTHR44170">
    <property type="entry name" value="PROTEIN SIDEKICK"/>
    <property type="match status" value="1"/>
</dbReference>
<keyword evidence="2" id="KW-1003">Cell membrane</keyword>
<dbReference type="Gene3D" id="2.60.40.10">
    <property type="entry name" value="Immunoglobulins"/>
    <property type="match status" value="6"/>
</dbReference>
<evidence type="ECO:0000256" key="8">
    <source>
        <dbReference type="SAM" id="MobiDB-lite"/>
    </source>
</evidence>
<dbReference type="CDD" id="cd00063">
    <property type="entry name" value="FN3"/>
    <property type="match status" value="2"/>
</dbReference>
<dbReference type="SUPFAM" id="SSF49265">
    <property type="entry name" value="Fibronectin type III"/>
    <property type="match status" value="1"/>
</dbReference>
<keyword evidence="9" id="KW-1133">Transmembrane helix</keyword>
<dbReference type="PROSITE" id="PS50835">
    <property type="entry name" value="IG_LIKE"/>
    <property type="match status" value="3"/>
</dbReference>
<keyword evidence="4 9" id="KW-0472">Membrane</keyword>
<dbReference type="Pfam" id="PF13927">
    <property type="entry name" value="Ig_3"/>
    <property type="match status" value="2"/>
</dbReference>
<organism evidence="13 14">
    <name type="scientific">Blomia tropicalis</name>
    <name type="common">Mite</name>
    <dbReference type="NCBI Taxonomy" id="40697"/>
    <lineage>
        <taxon>Eukaryota</taxon>
        <taxon>Metazoa</taxon>
        <taxon>Ecdysozoa</taxon>
        <taxon>Arthropoda</taxon>
        <taxon>Chelicerata</taxon>
        <taxon>Arachnida</taxon>
        <taxon>Acari</taxon>
        <taxon>Acariformes</taxon>
        <taxon>Sarcoptiformes</taxon>
        <taxon>Astigmata</taxon>
        <taxon>Glycyphagoidea</taxon>
        <taxon>Echimyopodidae</taxon>
        <taxon>Blomia</taxon>
    </lineage>
</organism>
<dbReference type="SMART" id="SM00409">
    <property type="entry name" value="IG"/>
    <property type="match status" value="4"/>
</dbReference>
<feature type="compositionally biased region" description="Basic and acidic residues" evidence="8">
    <location>
        <begin position="476"/>
        <end position="489"/>
    </location>
</feature>
<feature type="region of interest" description="Disordered" evidence="8">
    <location>
        <begin position="505"/>
        <end position="543"/>
    </location>
</feature>
<feature type="compositionally biased region" description="Basic residues" evidence="8">
    <location>
        <begin position="509"/>
        <end position="532"/>
    </location>
</feature>
<dbReference type="InterPro" id="IPR007110">
    <property type="entry name" value="Ig-like_dom"/>
</dbReference>
<dbReference type="GO" id="GO:0007399">
    <property type="term" value="P:nervous system development"/>
    <property type="evidence" value="ECO:0007669"/>
    <property type="project" value="TreeGrafter"/>
</dbReference>
<evidence type="ECO:0000256" key="5">
    <source>
        <dbReference type="ARBA" id="ARBA00023157"/>
    </source>
</evidence>
<feature type="compositionally biased region" description="Polar residues" evidence="8">
    <location>
        <begin position="433"/>
        <end position="446"/>
    </location>
</feature>
<dbReference type="GO" id="GO:0098609">
    <property type="term" value="P:cell-cell adhesion"/>
    <property type="evidence" value="ECO:0007669"/>
    <property type="project" value="TreeGrafter"/>
</dbReference>
<evidence type="ECO:0000256" key="2">
    <source>
        <dbReference type="ARBA" id="ARBA00022475"/>
    </source>
</evidence>
<dbReference type="EMBL" id="JAPWDV010000001">
    <property type="protein sequence ID" value="KAJ6222763.1"/>
    <property type="molecule type" value="Genomic_DNA"/>
</dbReference>
<feature type="region of interest" description="Disordered" evidence="8">
    <location>
        <begin position="432"/>
        <end position="489"/>
    </location>
</feature>
<evidence type="ECO:0000259" key="11">
    <source>
        <dbReference type="PROSITE" id="PS50835"/>
    </source>
</evidence>
<feature type="compositionally biased region" description="Polar residues" evidence="8">
    <location>
        <begin position="833"/>
        <end position="855"/>
    </location>
</feature>